<evidence type="ECO:0000256" key="4">
    <source>
        <dbReference type="SAM" id="MobiDB-lite"/>
    </source>
</evidence>
<dbReference type="OrthoDB" id="5426877at2759"/>
<evidence type="ECO:0000313" key="7">
    <source>
        <dbReference type="EMBL" id="KAF7513142.1"/>
    </source>
</evidence>
<reference evidence="7" key="1">
    <citation type="submission" date="2020-02" db="EMBL/GenBank/DDBJ databases">
        <authorList>
            <person name="Palmer J.M."/>
        </authorList>
    </citation>
    <scope>NUCLEOTIDE SEQUENCE</scope>
    <source>
        <strain evidence="7">EPUS1.4</strain>
        <tissue evidence="7">Thallus</tissue>
    </source>
</reference>
<accession>A0A8H7AUE3</accession>
<proteinExistence type="predicted"/>
<evidence type="ECO:0000313" key="8">
    <source>
        <dbReference type="Proteomes" id="UP000606974"/>
    </source>
</evidence>
<feature type="region of interest" description="Disordered" evidence="4">
    <location>
        <begin position="2300"/>
        <end position="2344"/>
    </location>
</feature>
<keyword evidence="3" id="KW-0843">Virulence</keyword>
<protein>
    <submittedName>
        <fullName evidence="7">Uncharacterized protein</fullName>
    </submittedName>
</protein>
<feature type="domain" description="Insecticide toxin TcdB middle/C-terminal" evidence="5">
    <location>
        <begin position="959"/>
        <end position="1067"/>
    </location>
</feature>
<dbReference type="InterPro" id="IPR022385">
    <property type="entry name" value="Rhs_assc_core"/>
</dbReference>
<dbReference type="Pfam" id="PF12255">
    <property type="entry name" value="TcdB_toxin_midC"/>
    <property type="match status" value="1"/>
</dbReference>
<evidence type="ECO:0000256" key="3">
    <source>
        <dbReference type="ARBA" id="ARBA00023026"/>
    </source>
</evidence>
<feature type="region of interest" description="Disordered" evidence="4">
    <location>
        <begin position="1"/>
        <end position="48"/>
    </location>
</feature>
<gene>
    <name evidence="7" type="ORF">GJ744_010538</name>
</gene>
<evidence type="ECO:0000256" key="2">
    <source>
        <dbReference type="ARBA" id="ARBA00022525"/>
    </source>
</evidence>
<dbReference type="EMBL" id="JAACFV010000007">
    <property type="protein sequence ID" value="KAF7513142.1"/>
    <property type="molecule type" value="Genomic_DNA"/>
</dbReference>
<feature type="domain" description="Insecticide toxin TcdB middle/N-terminal" evidence="6">
    <location>
        <begin position="729"/>
        <end position="857"/>
    </location>
</feature>
<dbReference type="Pfam" id="PF12256">
    <property type="entry name" value="TcdB_toxin_midN"/>
    <property type="match status" value="1"/>
</dbReference>
<dbReference type="PRINTS" id="PR01341">
    <property type="entry name" value="SALSPVBPROT"/>
</dbReference>
<dbReference type="GO" id="GO:0005737">
    <property type="term" value="C:cytoplasm"/>
    <property type="evidence" value="ECO:0007669"/>
    <property type="project" value="InterPro"/>
</dbReference>
<feature type="compositionally biased region" description="Polar residues" evidence="4">
    <location>
        <begin position="1978"/>
        <end position="1995"/>
    </location>
</feature>
<feature type="region of interest" description="Disordered" evidence="4">
    <location>
        <begin position="248"/>
        <end position="268"/>
    </location>
</feature>
<evidence type="ECO:0000256" key="1">
    <source>
        <dbReference type="ARBA" id="ARBA00004613"/>
    </source>
</evidence>
<keyword evidence="2" id="KW-0964">Secreted</keyword>
<dbReference type="NCBIfam" id="TIGR03696">
    <property type="entry name" value="Rhs_assc_core"/>
    <property type="match status" value="1"/>
</dbReference>
<dbReference type="Proteomes" id="UP000606974">
    <property type="component" value="Unassembled WGS sequence"/>
</dbReference>
<organism evidence="7 8">
    <name type="scientific">Endocarpon pusillum</name>
    <dbReference type="NCBI Taxonomy" id="364733"/>
    <lineage>
        <taxon>Eukaryota</taxon>
        <taxon>Fungi</taxon>
        <taxon>Dikarya</taxon>
        <taxon>Ascomycota</taxon>
        <taxon>Pezizomycotina</taxon>
        <taxon>Eurotiomycetes</taxon>
        <taxon>Chaetothyriomycetidae</taxon>
        <taxon>Verrucariales</taxon>
        <taxon>Verrucariaceae</taxon>
        <taxon>Endocarpon</taxon>
    </lineage>
</organism>
<dbReference type="InterPro" id="IPR028994">
    <property type="entry name" value="Integrin_alpha_N"/>
</dbReference>
<dbReference type="InterPro" id="IPR003284">
    <property type="entry name" value="Sal_SpvB"/>
</dbReference>
<dbReference type="SUPFAM" id="SSF69318">
    <property type="entry name" value="Integrin alpha N-terminal domain"/>
    <property type="match status" value="1"/>
</dbReference>
<evidence type="ECO:0000259" key="6">
    <source>
        <dbReference type="Pfam" id="PF12256"/>
    </source>
</evidence>
<feature type="region of interest" description="Disordered" evidence="4">
    <location>
        <begin position="1977"/>
        <end position="2002"/>
    </location>
</feature>
<keyword evidence="8" id="KW-1185">Reference proteome</keyword>
<dbReference type="PANTHER" id="PTHR32305:SF15">
    <property type="entry name" value="PROTEIN RHSA-RELATED"/>
    <property type="match status" value="1"/>
</dbReference>
<name>A0A8H7AUE3_9EURO</name>
<feature type="compositionally biased region" description="Basic and acidic residues" evidence="4">
    <location>
        <begin position="252"/>
        <end position="265"/>
    </location>
</feature>
<dbReference type="InterPro" id="IPR022045">
    <property type="entry name" value="TcdB_toxin_mid/N"/>
</dbReference>
<sequence length="2630" mass="293444">MEEAKSKSWAGTTGNSNPPATGNTKNTANPADSNAEKPPTLAIPSITLPKGGGAIRGIEEKFNADTITGAGSVTIPITTSPGRAGFGPQLSLAYSSGGGNGIFGLGFSLSLPSITRKTDKGIPQYQDADESDVFLLSNAEDLVPVSETNGTHFVDVSSMPGYTIHRYRPRIEGLFSRIERLTRDDGDVHWRSISKDNILTIYGKDEESRISDPEYPSHVFSWMICETRDDKGNAVIYKYKAEDGTNVNLASSHERNRGPRNDASRKANRHLKRVLYGNRVSQLDSAGKRPHLLSSDDVDKAGWVFEVVLDYGEHSMLNPKPNDPGSWTCRSDPFSAYRSGFEIRTYRLCQRVLMFHHFPEESDVGQDCLVRSTNLSYHDYSQSGSAIYSFISSVLQTSYRRTASGVYTAKSLPPVEFEYSPALVHNKVREVDEKSLENIPIGIDDSLYKWTDLDGEGLSGVLTEQGGAWFYKRNTSPTNFVKDGDQESVNARFQSVKVLPEIPNTTTNNNQAQFMDLSGDSQLDLIQLNGPVRGFYTRTADSSWTNFQAFKSWPNLDNHDPRFHLVDLTGDGLADILLTEDDALTWHSSLGKDGFGPATRLSLLLDEEKGPRVLFNENTQSVQLSDLSGDGLADLVRIRNGDISYWPNLGYGRFGAKVAMDNAPWFDFVDTFSPNRIKLADIDGSGSTDIIYLGTKKIDVYFNQAGNGWAPKISLDLFFPSIDALSSAQALDLLGNGTSCLVWSSSLPGHARHPVQYIDLMGGEKPHLMRKIINNMGSETHVRYAPSTKFYLEDEAAGNPWVTKLPIVVHVVDRVDTVDLISKNRFVTAYKYHHGFYDGIEREFRGFGMVEQLDTETLAVLSSNASLSDGTNIAKSSHVPPILSRTWFHTGAYLDRNNISKHFEHEYYREDDQSELISGLSDAEYRPLLLDDTILPAEIHHPDGTIMPFELTDDDRREACRSLKGTILRQEVYALDGTDKEDRPYSTSERNFTIKLLQPLGQNKHSVFFTHPRETINANYERKLVEVAGRKVADPRISHSITLAVDYFGTVLRSMHICYRRRDLPGVDLVEQQQTHVVLSSAKIINAINEKDWQRIGLPAEKRTYEVVKPPEPDISNGRVIPFSFSAMSELTQNLFPPGQDDPDPAVLWPYQKWDWRENPANAPSTASLRLVERRLTIYRMNDLSGPCPYGQVESLGLPFETYRLAFTPEMAKEIYVDSGKLTTQSLDAALIEGKYVHVSGDKNWWVSTGKIFYSPNGTDTPFEELNYARQHFFLGRRHRDPFHSDAKSTEVVISFDKYDLLMTESRDALGNVTTVGERDAAGNVVTNKPGNDYRILQPVLTTDPNRNRTQASVDTLGNVIATAVKGKDDTVGDTLDGFEPDMTQAQVDDLLNAADVQPVAQALIKGATTRIIYDHTRFYRSKVEHPDDSSKWLPTFTASLTRETHVSDLIPLQASRILVAFSFSDGFGREVQKKVQAEPGPLIDGGPSVDVRWVGRGWTIFNNKGKPVRQYEPFFSRTHDFEFAVQVGVSATTFYDPVERVIATLRPNHTFEKIVFDPWEQSTYDPNDTVAINPVNDPDVGGFFRRIPSAEYAPTWYEQRVNGGLGTQEQQAAEKAFVHANTPTTADFDAMERFFNTTSHNKMQYSDAVSGGPIEEIYRSRVVFDVEGNKREIFDAKDRLVMRAVTDMLSTPILQSSMEAGERWTLKDTAGKPLYGWDSRGHQTRTVYDQLQRPIESRLRTTNGPELLVGRTVYGESEADPEAANLREKPIKVFDQAGVVMNTPYDFKGNLLSSVRQLAVEYKATRDWTNEVALETSTYTSHTVYDALNRPTEATLPDNTVIRTTYNEASLPDKLDANLHGAAELSPFITNINYNARRQREAVGYGNGVATTFIHDPLTFRLSQILTKRNSVNFPGDQPGQVQNLKYTYDPVGNITHIRDGSQQTVYFRNTVVAPSNEYTYDAKYRLIEATGREHLGQSNGTRNAPTPTTSFSGDISHDNPNDGNAMGTYLERYLYDAVGNIQAMKHLGSDPKHSGWTRKYRYSETSQLEPAKQSNRLSTTSVGSSTEVYHYDGDAGLHGNMTSMPHLPMMKWDFKDQLQATASQVVNNGGTPETTWYVYDATGQRVRKVTERQSAPDATPTRLKERIYLGGLDIFRKYNGDESQVTEEYKTVHIMDGSQRLALIETRTQGTDPGPAQKVRYQMSNHLGSAVLELDEQGQVVSYEEYTPFGATVYQAVSRQTDLPKRYRYCGMERDDESGFQYHGSRYYAPWLGRWTACDPTGILDGLNLYAYVSNNPTQLHDPSGTEGKQPPKTNAKKKSPATPDIPAELTTKPGPQNASYKGHNVQVEYFPGTSGETILIVGGQHRSEPQGIAISKKLQAELQAARGKPGYYNIVFIPNLYENRPIVDADNDPSGRLVNGIDPNRNLPRMNESLEDAIKRGHGVPWDAGSTEKHPREINEENVILIALVEKFKPTRALQIHDKGSKPIEQIVKEGEAGTYVDPKVGSDPEDSKLIAREAVLEAKDKVGPRAVEGNLVTERMVKAAGKGTPGLRTRYPNGEAAQATLGVTFGEWGSHKGGMDVFLVEGVKNGMHDKRGPTDNLKWTEVIKDKYLTDPKTVRDNAGRVR</sequence>
<dbReference type="Gene3D" id="2.180.10.10">
    <property type="entry name" value="RHS repeat-associated core"/>
    <property type="match status" value="1"/>
</dbReference>
<dbReference type="Gene3D" id="3.40.630.10">
    <property type="entry name" value="Zn peptidases"/>
    <property type="match status" value="1"/>
</dbReference>
<comment type="subcellular location">
    <subcellularLocation>
        <location evidence="1">Secreted</location>
    </subcellularLocation>
</comment>
<dbReference type="Pfam" id="PF03534">
    <property type="entry name" value="SpvB"/>
    <property type="match status" value="1"/>
</dbReference>
<dbReference type="InterPro" id="IPR022044">
    <property type="entry name" value="TcdB_toxin_mid/C"/>
</dbReference>
<dbReference type="PANTHER" id="PTHR32305">
    <property type="match status" value="1"/>
</dbReference>
<feature type="compositionally biased region" description="Polar residues" evidence="4">
    <location>
        <begin position="9"/>
        <end position="32"/>
    </location>
</feature>
<evidence type="ECO:0000259" key="5">
    <source>
        <dbReference type="Pfam" id="PF12255"/>
    </source>
</evidence>
<dbReference type="GO" id="GO:0005576">
    <property type="term" value="C:extracellular region"/>
    <property type="evidence" value="ECO:0007669"/>
    <property type="project" value="UniProtKB-SubCell"/>
</dbReference>
<dbReference type="InterPro" id="IPR050708">
    <property type="entry name" value="T6SS_VgrG/RHS"/>
</dbReference>
<comment type="caution">
    <text evidence="7">The sequence shown here is derived from an EMBL/GenBank/DDBJ whole genome shotgun (WGS) entry which is preliminary data.</text>
</comment>